<reference evidence="4" key="1">
    <citation type="submission" date="2016-10" db="EMBL/GenBank/DDBJ databases">
        <authorList>
            <person name="Varghese N."/>
            <person name="Submissions S."/>
        </authorList>
    </citation>
    <scope>NUCLEOTIDE SEQUENCE [LARGE SCALE GENOMIC DNA]</scope>
    <source>
        <strain evidence="4">DSM 17072</strain>
    </source>
</reference>
<dbReference type="Gene3D" id="3.40.50.1820">
    <property type="entry name" value="alpha/beta hydrolase"/>
    <property type="match status" value="1"/>
</dbReference>
<protein>
    <submittedName>
        <fullName evidence="3">Phospholipase/Carboxylesterase</fullName>
    </submittedName>
</protein>
<evidence type="ECO:0000259" key="2">
    <source>
        <dbReference type="Pfam" id="PF02230"/>
    </source>
</evidence>
<dbReference type="SUPFAM" id="SSF53474">
    <property type="entry name" value="alpha/beta-Hydrolases"/>
    <property type="match status" value="1"/>
</dbReference>
<dbReference type="GO" id="GO:0016787">
    <property type="term" value="F:hydrolase activity"/>
    <property type="evidence" value="ECO:0007669"/>
    <property type="project" value="InterPro"/>
</dbReference>
<evidence type="ECO:0000256" key="1">
    <source>
        <dbReference type="ARBA" id="ARBA00022729"/>
    </source>
</evidence>
<dbReference type="InterPro" id="IPR029058">
    <property type="entry name" value="AB_hydrolase_fold"/>
</dbReference>
<evidence type="ECO:0000313" key="4">
    <source>
        <dbReference type="Proteomes" id="UP000199627"/>
    </source>
</evidence>
<organism evidence="3 4">
    <name type="scientific">Chryseobacterium soldanellicola</name>
    <dbReference type="NCBI Taxonomy" id="311333"/>
    <lineage>
        <taxon>Bacteria</taxon>
        <taxon>Pseudomonadati</taxon>
        <taxon>Bacteroidota</taxon>
        <taxon>Flavobacteriia</taxon>
        <taxon>Flavobacteriales</taxon>
        <taxon>Weeksellaceae</taxon>
        <taxon>Chryseobacterium group</taxon>
        <taxon>Chryseobacterium</taxon>
    </lineage>
</organism>
<name>A0A1H1FUB8_9FLAO</name>
<dbReference type="InterPro" id="IPR050955">
    <property type="entry name" value="Plant_Biomass_Hydrol_Est"/>
</dbReference>
<accession>A0A1H1FUB8</accession>
<dbReference type="PANTHER" id="PTHR43037:SF1">
    <property type="entry name" value="BLL1128 PROTEIN"/>
    <property type="match status" value="1"/>
</dbReference>
<dbReference type="Pfam" id="PF02230">
    <property type="entry name" value="Abhydrolase_2"/>
    <property type="match status" value="1"/>
</dbReference>
<gene>
    <name evidence="3" type="ORF">SAMN05421664_3272</name>
</gene>
<evidence type="ECO:0000313" key="3">
    <source>
        <dbReference type="EMBL" id="SDR04587.1"/>
    </source>
</evidence>
<proteinExistence type="predicted"/>
<dbReference type="Proteomes" id="UP000199627">
    <property type="component" value="Unassembled WGS sequence"/>
</dbReference>
<feature type="domain" description="Phospholipase/carboxylesterase/thioesterase" evidence="2">
    <location>
        <begin position="139"/>
        <end position="248"/>
    </location>
</feature>
<dbReference type="EMBL" id="FNKL01000004">
    <property type="protein sequence ID" value="SDR04587.1"/>
    <property type="molecule type" value="Genomic_DNA"/>
</dbReference>
<sequence>MAFIFAVSVSVNSNAQRYVENNRIIDTLEILKSKKLLNDLNTDNFKRKVHTGIKSAIPYRLLSPKEVIPGKKYPLVITFHNSSRIGNDNQNQLKPLARIWIRDEIYRNFNCFVIAPQFNKRSSDYVKGDDDILKSLPSNDVHEILKLIDETEKNYPVDRRRIFLIGYSMGASTAQNLFSLRPEKFAALISIAGVADFSNIEKLKRKKIWLIHGKQDIDNPYMVSEELYRKLAGNKKLIFSSYKNLDHNNIMVPFLLTEDIPKWLFEADK</sequence>
<dbReference type="STRING" id="311333.SAMN05421664_3272"/>
<dbReference type="PANTHER" id="PTHR43037">
    <property type="entry name" value="UNNAMED PRODUCT-RELATED"/>
    <property type="match status" value="1"/>
</dbReference>
<dbReference type="InterPro" id="IPR003140">
    <property type="entry name" value="PLipase/COase/thioEstase"/>
</dbReference>
<keyword evidence="1" id="KW-0732">Signal</keyword>
<dbReference type="AlphaFoldDB" id="A0A1H1FUB8"/>
<keyword evidence="4" id="KW-1185">Reference proteome</keyword>